<evidence type="ECO:0000313" key="4">
    <source>
        <dbReference type="EMBL" id="SVC69076.1"/>
    </source>
</evidence>
<dbReference type="GO" id="GO:0016491">
    <property type="term" value="F:oxidoreductase activity"/>
    <property type="evidence" value="ECO:0007669"/>
    <property type="project" value="UniProtKB-KW"/>
</dbReference>
<dbReference type="InterPro" id="IPR055170">
    <property type="entry name" value="GFO_IDH_MocA-like_dom"/>
</dbReference>
<organism evidence="4">
    <name type="scientific">marine metagenome</name>
    <dbReference type="NCBI Taxonomy" id="408172"/>
    <lineage>
        <taxon>unclassified sequences</taxon>
        <taxon>metagenomes</taxon>
        <taxon>ecological metagenomes</taxon>
    </lineage>
</organism>
<evidence type="ECO:0000259" key="2">
    <source>
        <dbReference type="Pfam" id="PF01408"/>
    </source>
</evidence>
<dbReference type="GO" id="GO:0000166">
    <property type="term" value="F:nucleotide binding"/>
    <property type="evidence" value="ECO:0007669"/>
    <property type="project" value="InterPro"/>
</dbReference>
<reference evidence="4" key="1">
    <citation type="submission" date="2018-05" db="EMBL/GenBank/DDBJ databases">
        <authorList>
            <person name="Lanie J.A."/>
            <person name="Ng W.-L."/>
            <person name="Kazmierczak K.M."/>
            <person name="Andrzejewski T.M."/>
            <person name="Davidsen T.M."/>
            <person name="Wayne K.J."/>
            <person name="Tettelin H."/>
            <person name="Glass J.I."/>
            <person name="Rusch D."/>
            <person name="Podicherti R."/>
            <person name="Tsui H.-C.T."/>
            <person name="Winkler M.E."/>
        </authorList>
    </citation>
    <scope>NUCLEOTIDE SEQUENCE</scope>
</reference>
<name>A0A382P728_9ZZZZ</name>
<evidence type="ECO:0000259" key="3">
    <source>
        <dbReference type="Pfam" id="PF22725"/>
    </source>
</evidence>
<dbReference type="Pfam" id="PF01408">
    <property type="entry name" value="GFO_IDH_MocA"/>
    <property type="match status" value="1"/>
</dbReference>
<dbReference type="EMBL" id="UINC01105267">
    <property type="protein sequence ID" value="SVC69076.1"/>
    <property type="molecule type" value="Genomic_DNA"/>
</dbReference>
<keyword evidence="1" id="KW-0560">Oxidoreductase</keyword>
<dbReference type="SUPFAM" id="SSF55347">
    <property type="entry name" value="Glyceraldehyde-3-phosphate dehydrogenase-like, C-terminal domain"/>
    <property type="match status" value="1"/>
</dbReference>
<evidence type="ECO:0008006" key="5">
    <source>
        <dbReference type="Google" id="ProtNLM"/>
    </source>
</evidence>
<dbReference type="InterPro" id="IPR000683">
    <property type="entry name" value="Gfo/Idh/MocA-like_OxRdtase_N"/>
</dbReference>
<dbReference type="InterPro" id="IPR050463">
    <property type="entry name" value="Gfo/Idh/MocA_oxidrdct_glycsds"/>
</dbReference>
<feature type="domain" description="GFO/IDH/MocA-like oxidoreductase" evidence="3">
    <location>
        <begin position="133"/>
        <end position="255"/>
    </location>
</feature>
<dbReference type="PANTHER" id="PTHR43818">
    <property type="entry name" value="BCDNA.GH03377"/>
    <property type="match status" value="1"/>
</dbReference>
<dbReference type="Pfam" id="PF22725">
    <property type="entry name" value="GFO_IDH_MocA_C3"/>
    <property type="match status" value="1"/>
</dbReference>
<sequence length="316" mass="33988">MTQRVKVALVGCGNIAQSHWKGIQAEAPQIEVTAIVDTHTGRATAMAEQTGSKAYTSLEQALSTGDFDAVDIMLPHYLHEEAAISAFAAGKHVVLEKPMAPTIDACDRILAAAKAAGTVFMIAEQSHYWPDTLKMQELISSGAIGEIITARAYFGNAAGIHTGPKPWRYELAKSGGGICMDGGAHWIRPLRIWLGEVDEVIAVTGHPKKEMEGESYARSMLRFESGVVAVFDALHGGMFIGPGEEFRITGTLGELVIEKGSDGNLIRYDEAHPDGEIIMSKRPGRGPASFGYELRDFSRAVLEGKTLEASPEYSVG</sequence>
<dbReference type="Gene3D" id="3.30.360.10">
    <property type="entry name" value="Dihydrodipicolinate Reductase, domain 2"/>
    <property type="match status" value="1"/>
</dbReference>
<accession>A0A382P728</accession>
<dbReference type="AlphaFoldDB" id="A0A382P728"/>
<protein>
    <recommendedName>
        <fullName evidence="5">Gfo/Idh/MocA-like oxidoreductase N-terminal domain-containing protein</fullName>
    </recommendedName>
</protein>
<dbReference type="Gene3D" id="3.40.50.720">
    <property type="entry name" value="NAD(P)-binding Rossmann-like Domain"/>
    <property type="match status" value="1"/>
</dbReference>
<feature type="non-terminal residue" evidence="4">
    <location>
        <position position="316"/>
    </location>
</feature>
<proteinExistence type="predicted"/>
<dbReference type="InterPro" id="IPR036291">
    <property type="entry name" value="NAD(P)-bd_dom_sf"/>
</dbReference>
<dbReference type="SUPFAM" id="SSF51735">
    <property type="entry name" value="NAD(P)-binding Rossmann-fold domains"/>
    <property type="match status" value="1"/>
</dbReference>
<evidence type="ECO:0000256" key="1">
    <source>
        <dbReference type="ARBA" id="ARBA00023002"/>
    </source>
</evidence>
<dbReference type="PANTHER" id="PTHR43818:SF11">
    <property type="entry name" value="BCDNA.GH03377"/>
    <property type="match status" value="1"/>
</dbReference>
<gene>
    <name evidence="4" type="ORF">METZ01_LOCUS321930</name>
</gene>
<feature type="domain" description="Gfo/Idh/MocA-like oxidoreductase N-terminal" evidence="2">
    <location>
        <begin position="5"/>
        <end position="122"/>
    </location>
</feature>